<dbReference type="HOGENOM" id="CLU_000445_107_19_0"/>
<evidence type="ECO:0000313" key="14">
    <source>
        <dbReference type="EMBL" id="ABV32708.1"/>
    </source>
</evidence>
<dbReference type="InterPro" id="IPR004089">
    <property type="entry name" value="MCPsignal_dom"/>
</dbReference>
<evidence type="ECO:0000256" key="7">
    <source>
        <dbReference type="ARBA" id="ARBA00023224"/>
    </source>
</evidence>
<evidence type="ECO:0000256" key="11">
    <source>
        <dbReference type="SAM" id="Phobius"/>
    </source>
</evidence>
<gene>
    <name evidence="14" type="ordered locus">Tlet_0138</name>
</gene>
<evidence type="ECO:0000256" key="9">
    <source>
        <dbReference type="PROSITE-ProRule" id="PRU00284"/>
    </source>
</evidence>
<dbReference type="PANTHER" id="PTHR32089">
    <property type="entry name" value="METHYL-ACCEPTING CHEMOTAXIS PROTEIN MCPB"/>
    <property type="match status" value="1"/>
</dbReference>
<dbReference type="PROSITE" id="PS50885">
    <property type="entry name" value="HAMP"/>
    <property type="match status" value="1"/>
</dbReference>
<sequence precursor="true">MKTIRGKMLALILLPVVVLTIVIAAVAYLQIKSSIVTSVEQSSFEIAKKSSLVVNEWINGLVKELQAFAERNVVVNALKTGDWKDLMADLNLKLKSRPEIEMFLIAYPDGNAPTTLGSTAQISDRDYFIQIMKQGKNFAVSNALVSRVTGKNVFVIAAAVKDENNKTIGLFGATVLLDTISNIASSIKIGEAGYGWVVDSTGLVLAHPNKEAVMKLNITQASKEGYKGVEEIAKQMLAGKNGIAKFTRPDGSVDYAFYSPIEIASGWAFAVSVPENQVLSEVNRLLTIVIAIFAILIAIVAVLIIFVSTSISKPIKKLAENSVKFGKGDLTIKFEAKGRDEVAQMAQALEQMAESLKESMKAIQEGSNQIHSSAENLAATAQEVSATSEELSSQMEEINRSAQNASASIQEVTSGVQEVAASAQNVSRSAQNLTERAAQVDSAAKEGEKAVQAIVEIINQTKEKANVTESSVMELSNKAKNIGEIVETINSIAEQTNLLALNAAIEAARAGEAGKGFAVVADEIRKLAEESKSATDKIGQMLTQIQQGAQQASTVTSETVKVVDKASEQSEVVRERLMNILREVEGISTMIESLAASAQEQSAAAEEMSGAMDTATRSITNIAHQIEEMTQAVKQQAEVSQNVSSLSEELSSIAESLVEQVKKFKM</sequence>
<keyword evidence="5 11" id="KW-1133">Transmembrane helix</keyword>
<dbReference type="Gene3D" id="1.10.287.950">
    <property type="entry name" value="Methyl-accepting chemotaxis protein"/>
    <property type="match status" value="1"/>
</dbReference>
<evidence type="ECO:0000256" key="1">
    <source>
        <dbReference type="ARBA" id="ARBA00004651"/>
    </source>
</evidence>
<dbReference type="CDD" id="cd12912">
    <property type="entry name" value="PDC2_MCP_like"/>
    <property type="match status" value="1"/>
</dbReference>
<dbReference type="SUPFAM" id="SSF58104">
    <property type="entry name" value="Methyl-accepting chemotaxis protein (MCP) signaling domain"/>
    <property type="match status" value="1"/>
</dbReference>
<proteinExistence type="inferred from homology"/>
<keyword evidence="15" id="KW-1185">Reference proteome</keyword>
<protein>
    <submittedName>
        <fullName evidence="14">Methyl-accepting chemotaxis sensory transducer</fullName>
    </submittedName>
</protein>
<dbReference type="PROSITE" id="PS50111">
    <property type="entry name" value="CHEMOTAXIS_TRANSDUC_2"/>
    <property type="match status" value="1"/>
</dbReference>
<dbReference type="STRING" id="416591.Tlet_0138"/>
<dbReference type="eggNOG" id="COG0840">
    <property type="taxonomic scope" value="Bacteria"/>
</dbReference>
<dbReference type="AlphaFoldDB" id="A8F3H4"/>
<evidence type="ECO:0000256" key="8">
    <source>
        <dbReference type="ARBA" id="ARBA00029447"/>
    </source>
</evidence>
<dbReference type="Pfam" id="PF00015">
    <property type="entry name" value="MCPsignal"/>
    <property type="match status" value="1"/>
</dbReference>
<name>A8F3H4_PSELT</name>
<accession>A8F3H4</accession>
<dbReference type="GO" id="GO:0007165">
    <property type="term" value="P:signal transduction"/>
    <property type="evidence" value="ECO:0007669"/>
    <property type="project" value="UniProtKB-KW"/>
</dbReference>
<dbReference type="Pfam" id="PF02743">
    <property type="entry name" value="dCache_1"/>
    <property type="match status" value="1"/>
</dbReference>
<evidence type="ECO:0000259" key="13">
    <source>
        <dbReference type="PROSITE" id="PS50885"/>
    </source>
</evidence>
<dbReference type="RefSeq" id="WP_012002189.1">
    <property type="nucleotide sequence ID" value="NC_009828.1"/>
</dbReference>
<evidence type="ECO:0000256" key="5">
    <source>
        <dbReference type="ARBA" id="ARBA00022989"/>
    </source>
</evidence>
<dbReference type="PANTHER" id="PTHR32089:SF112">
    <property type="entry name" value="LYSOZYME-LIKE PROTEIN-RELATED"/>
    <property type="match status" value="1"/>
</dbReference>
<feature type="domain" description="HAMP" evidence="13">
    <location>
        <begin position="309"/>
        <end position="361"/>
    </location>
</feature>
<evidence type="ECO:0000256" key="10">
    <source>
        <dbReference type="SAM" id="Coils"/>
    </source>
</evidence>
<dbReference type="EMBL" id="CP000812">
    <property type="protein sequence ID" value="ABV32708.1"/>
    <property type="molecule type" value="Genomic_DNA"/>
</dbReference>
<dbReference type="GO" id="GO:0006935">
    <property type="term" value="P:chemotaxis"/>
    <property type="evidence" value="ECO:0007669"/>
    <property type="project" value="UniProtKB-KW"/>
</dbReference>
<feature type="coiled-coil region" evidence="10">
    <location>
        <begin position="339"/>
        <end position="408"/>
    </location>
</feature>
<keyword evidence="3" id="KW-0145">Chemotaxis</keyword>
<dbReference type="SUPFAM" id="SSF103190">
    <property type="entry name" value="Sensory domain-like"/>
    <property type="match status" value="1"/>
</dbReference>
<keyword evidence="10" id="KW-0175">Coiled coil</keyword>
<feature type="transmembrane region" description="Helical" evidence="11">
    <location>
        <begin position="285"/>
        <end position="307"/>
    </location>
</feature>
<evidence type="ECO:0000259" key="12">
    <source>
        <dbReference type="PROSITE" id="PS50111"/>
    </source>
</evidence>
<evidence type="ECO:0000256" key="3">
    <source>
        <dbReference type="ARBA" id="ARBA00022500"/>
    </source>
</evidence>
<keyword evidence="7 9" id="KW-0807">Transducer</keyword>
<evidence type="ECO:0000313" key="15">
    <source>
        <dbReference type="Proteomes" id="UP000002016"/>
    </source>
</evidence>
<keyword evidence="4 11" id="KW-0812">Transmembrane</keyword>
<dbReference type="GO" id="GO:0005886">
    <property type="term" value="C:plasma membrane"/>
    <property type="evidence" value="ECO:0007669"/>
    <property type="project" value="UniProtKB-SubCell"/>
</dbReference>
<dbReference type="OrthoDB" id="43680at2"/>
<organism evidence="14 15">
    <name type="scientific">Pseudothermotoga lettingae (strain ATCC BAA-301 / DSM 14385 / NBRC 107922 / TMO)</name>
    <name type="common">Thermotoga lettingae</name>
    <dbReference type="NCBI Taxonomy" id="416591"/>
    <lineage>
        <taxon>Bacteria</taxon>
        <taxon>Thermotogati</taxon>
        <taxon>Thermotogota</taxon>
        <taxon>Thermotogae</taxon>
        <taxon>Thermotogales</taxon>
        <taxon>Thermotogaceae</taxon>
        <taxon>Pseudothermotoga</taxon>
    </lineage>
</organism>
<feature type="domain" description="Methyl-accepting transducer" evidence="12">
    <location>
        <begin position="380"/>
        <end position="616"/>
    </location>
</feature>
<evidence type="ECO:0000256" key="2">
    <source>
        <dbReference type="ARBA" id="ARBA00022475"/>
    </source>
</evidence>
<reference evidence="14 15" key="2">
    <citation type="journal article" date="2009" name="Proc. Natl. Acad. Sci. U.S.A.">
        <title>On the chimeric nature, thermophilic origin, and phylogenetic placement of the Thermotogales.</title>
        <authorList>
            <person name="Zhaxybayeva O."/>
            <person name="Swithers K.S."/>
            <person name="Lapierre P."/>
            <person name="Fournier G.P."/>
            <person name="Bickhart D.M."/>
            <person name="DeBoy R.T."/>
            <person name="Nelson K.E."/>
            <person name="Nesbo C.L."/>
            <person name="Doolittle W.F."/>
            <person name="Gogarten J.P."/>
            <person name="Noll K.M."/>
        </authorList>
    </citation>
    <scope>NUCLEOTIDE SEQUENCE [LARGE SCALE GENOMIC DNA]</scope>
    <source>
        <strain evidence="15">ATCC BAA-301 / DSM 14385 / NBRC 107922 / TMO</strain>
    </source>
</reference>
<dbReference type="InterPro" id="IPR033479">
    <property type="entry name" value="dCache_1"/>
</dbReference>
<dbReference type="CDD" id="cd06225">
    <property type="entry name" value="HAMP"/>
    <property type="match status" value="1"/>
</dbReference>
<dbReference type="KEGG" id="tle:Tlet_0138"/>
<dbReference type="Proteomes" id="UP000002016">
    <property type="component" value="Chromosome"/>
</dbReference>
<dbReference type="Pfam" id="PF00672">
    <property type="entry name" value="HAMP"/>
    <property type="match status" value="1"/>
</dbReference>
<dbReference type="Gene3D" id="6.10.340.10">
    <property type="match status" value="1"/>
</dbReference>
<dbReference type="CDD" id="cd12914">
    <property type="entry name" value="PDC1_DGC_like"/>
    <property type="match status" value="1"/>
</dbReference>
<dbReference type="CDD" id="cd11386">
    <property type="entry name" value="MCP_signal"/>
    <property type="match status" value="1"/>
</dbReference>
<keyword evidence="6 11" id="KW-0472">Membrane</keyword>
<evidence type="ECO:0000256" key="6">
    <source>
        <dbReference type="ARBA" id="ARBA00023136"/>
    </source>
</evidence>
<reference evidence="14 15" key="1">
    <citation type="submission" date="2007-08" db="EMBL/GenBank/DDBJ databases">
        <title>Complete sequence of Thermotoga lettingae TMO.</title>
        <authorList>
            <consortium name="US DOE Joint Genome Institute"/>
            <person name="Copeland A."/>
            <person name="Lucas S."/>
            <person name="Lapidus A."/>
            <person name="Barry K."/>
            <person name="Glavina del Rio T."/>
            <person name="Dalin E."/>
            <person name="Tice H."/>
            <person name="Pitluck S."/>
            <person name="Foster B."/>
            <person name="Bruce D."/>
            <person name="Schmutz J."/>
            <person name="Larimer F."/>
            <person name="Land M."/>
            <person name="Hauser L."/>
            <person name="Kyrpides N."/>
            <person name="Mikhailova N."/>
            <person name="Nelson K."/>
            <person name="Gogarten J.P."/>
            <person name="Noll K."/>
            <person name="Richardson P."/>
        </authorList>
    </citation>
    <scope>NUCLEOTIDE SEQUENCE [LARGE SCALE GENOMIC DNA]</scope>
    <source>
        <strain evidence="15">ATCC BAA-301 / DSM 14385 / NBRC 107922 / TMO</strain>
    </source>
</reference>
<evidence type="ECO:0000256" key="4">
    <source>
        <dbReference type="ARBA" id="ARBA00022692"/>
    </source>
</evidence>
<comment type="subcellular location">
    <subcellularLocation>
        <location evidence="1">Cell membrane</location>
        <topology evidence="1">Multi-pass membrane protein</topology>
    </subcellularLocation>
</comment>
<dbReference type="Gene3D" id="3.30.450.20">
    <property type="entry name" value="PAS domain"/>
    <property type="match status" value="1"/>
</dbReference>
<dbReference type="SMART" id="SM00304">
    <property type="entry name" value="HAMP"/>
    <property type="match status" value="2"/>
</dbReference>
<comment type="similarity">
    <text evidence="8">Belongs to the methyl-accepting chemotaxis (MCP) protein family.</text>
</comment>
<dbReference type="InterPro" id="IPR029151">
    <property type="entry name" value="Sensor-like_sf"/>
</dbReference>
<dbReference type="SMART" id="SM00283">
    <property type="entry name" value="MA"/>
    <property type="match status" value="1"/>
</dbReference>
<keyword evidence="2" id="KW-1003">Cell membrane</keyword>
<dbReference type="InterPro" id="IPR003660">
    <property type="entry name" value="HAMP_dom"/>
</dbReference>